<keyword evidence="6" id="KW-1185">Reference proteome</keyword>
<dbReference type="PANTHER" id="PTHR12000:SF42">
    <property type="entry name" value="LEGUMAIN"/>
    <property type="match status" value="1"/>
</dbReference>
<feature type="region of interest" description="Disordered" evidence="2">
    <location>
        <begin position="341"/>
        <end position="361"/>
    </location>
</feature>
<comment type="similarity">
    <text evidence="1">Belongs to the peptidase C13 family.</text>
</comment>
<feature type="domain" description="Legumain prodomain" evidence="4">
    <location>
        <begin position="511"/>
        <end position="566"/>
    </location>
</feature>
<accession>A0ABY8U9V7</accession>
<evidence type="ECO:0000259" key="4">
    <source>
        <dbReference type="Pfam" id="PF20985"/>
    </source>
</evidence>
<reference evidence="5 6" key="1">
    <citation type="submission" date="2023-05" db="EMBL/GenBank/DDBJ databases">
        <title>A 100% complete, gapless, phased diploid assembly of the Scenedesmus obliquus UTEX 3031 genome.</title>
        <authorList>
            <person name="Biondi T.C."/>
            <person name="Hanschen E.R."/>
            <person name="Kwon T."/>
            <person name="Eng W."/>
            <person name="Kruse C.P.S."/>
            <person name="Koehler S.I."/>
            <person name="Kunde Y."/>
            <person name="Gleasner C.D."/>
            <person name="You Mak K.T."/>
            <person name="Polle J."/>
            <person name="Hovde B.T."/>
            <person name="Starkenburg S.R."/>
        </authorList>
    </citation>
    <scope>NUCLEOTIDE SEQUENCE [LARGE SCALE GENOMIC DNA]</scope>
    <source>
        <strain evidence="5 6">DOE0152z</strain>
    </source>
</reference>
<sequence>MAKLCLVVTLLMLGLASCPCLAGRLSSDQDVAGAVGADVVAPNHKDSLGKPAAEDTGAPEKCPADFADGDDPTVCSHWALLVAGSSGWGNYRHQADVFHAYQVLINGGYSPDHIVVMAYDDIAHNPENPMPGKVFNAPGGPDVYSGVRIDYKGEQVNAVNFLNVLEGNSAALANKGSGRVIASGPRDKVFLFYSDHGAAGVLGMPSGPFLYADELMASIRRKFQSHGFKEMVMYIEACESGSMFEGLLDSNMAAYVTTAANAYESSWATYCPEFFGTAAAAAAGANVPSNSLPAAAAAAEEASSDSSSSSSGSWLQMLIDGLRYAQRLVIPFSIPAQQLPAASAPQDDLQQQQQQMAGSPPAPQFYTCLGDLYSVAWMEDAEASDLTHETLLQQYKSIKRRTSQNFTYEQGSHVMQYGALDIDKELAGDYQGMMHNGSVPPTPSFPSAAWIEFEQQQVQQQQQQQGVAFLRNAARQRKQQQGHKRAAAPKQTKSVLQRDADLLPLAHAAQHSAEGRAVVDSWECLRGMVQAWEGRCGQLDQYGMKQTRLFANLCNAGVQPHALAQVLPGVPCAAA</sequence>
<feature type="compositionally biased region" description="Basic residues" evidence="2">
    <location>
        <begin position="474"/>
        <end position="487"/>
    </location>
</feature>
<dbReference type="Gene3D" id="3.40.50.1460">
    <property type="match status" value="1"/>
</dbReference>
<evidence type="ECO:0000256" key="3">
    <source>
        <dbReference type="SAM" id="SignalP"/>
    </source>
</evidence>
<dbReference type="PANTHER" id="PTHR12000">
    <property type="entry name" value="HEMOGLOBINASE FAMILY MEMBER"/>
    <property type="match status" value="1"/>
</dbReference>
<name>A0ABY8U9V7_TETOB</name>
<evidence type="ECO:0000313" key="5">
    <source>
        <dbReference type="EMBL" id="WIA16428.1"/>
    </source>
</evidence>
<dbReference type="Gene3D" id="1.10.132.130">
    <property type="match status" value="1"/>
</dbReference>
<protein>
    <recommendedName>
        <fullName evidence="4">Legumain prodomain domain-containing protein</fullName>
    </recommendedName>
</protein>
<dbReference type="Pfam" id="PF20985">
    <property type="entry name" value="Legum_prodom"/>
    <property type="match status" value="1"/>
</dbReference>
<feature type="chain" id="PRO_5047195255" description="Legumain prodomain domain-containing protein" evidence="3">
    <location>
        <begin position="23"/>
        <end position="575"/>
    </location>
</feature>
<dbReference type="PIRSF" id="PIRSF019663">
    <property type="entry name" value="Legumain"/>
    <property type="match status" value="1"/>
</dbReference>
<evidence type="ECO:0000256" key="2">
    <source>
        <dbReference type="SAM" id="MobiDB-lite"/>
    </source>
</evidence>
<dbReference type="InterPro" id="IPR048501">
    <property type="entry name" value="Legum_prodom"/>
</dbReference>
<proteinExistence type="inferred from homology"/>
<evidence type="ECO:0000313" key="6">
    <source>
        <dbReference type="Proteomes" id="UP001244341"/>
    </source>
</evidence>
<evidence type="ECO:0000256" key="1">
    <source>
        <dbReference type="ARBA" id="ARBA00009941"/>
    </source>
</evidence>
<dbReference type="PROSITE" id="PS51257">
    <property type="entry name" value="PROKAR_LIPOPROTEIN"/>
    <property type="match status" value="1"/>
</dbReference>
<feature type="region of interest" description="Disordered" evidence="2">
    <location>
        <begin position="44"/>
        <end position="65"/>
    </location>
</feature>
<dbReference type="Proteomes" id="UP001244341">
    <property type="component" value="Chromosome 7b"/>
</dbReference>
<feature type="compositionally biased region" description="Low complexity" evidence="2">
    <location>
        <begin position="341"/>
        <end position="359"/>
    </location>
</feature>
<organism evidence="5 6">
    <name type="scientific">Tetradesmus obliquus</name>
    <name type="common">Green alga</name>
    <name type="synonym">Acutodesmus obliquus</name>
    <dbReference type="NCBI Taxonomy" id="3088"/>
    <lineage>
        <taxon>Eukaryota</taxon>
        <taxon>Viridiplantae</taxon>
        <taxon>Chlorophyta</taxon>
        <taxon>core chlorophytes</taxon>
        <taxon>Chlorophyceae</taxon>
        <taxon>CS clade</taxon>
        <taxon>Sphaeropleales</taxon>
        <taxon>Scenedesmaceae</taxon>
        <taxon>Tetradesmus</taxon>
    </lineage>
</organism>
<gene>
    <name evidence="5" type="ORF">OEZ85_013117</name>
</gene>
<feature type="region of interest" description="Disordered" evidence="2">
    <location>
        <begin position="473"/>
        <end position="494"/>
    </location>
</feature>
<keyword evidence="3" id="KW-0732">Signal</keyword>
<feature type="signal peptide" evidence="3">
    <location>
        <begin position="1"/>
        <end position="22"/>
    </location>
</feature>
<dbReference type="PRINTS" id="PR00776">
    <property type="entry name" value="HEMOGLOBNASE"/>
</dbReference>
<dbReference type="Pfam" id="PF01650">
    <property type="entry name" value="Peptidase_C13"/>
    <property type="match status" value="2"/>
</dbReference>
<dbReference type="EMBL" id="CP126214">
    <property type="protein sequence ID" value="WIA16428.1"/>
    <property type="molecule type" value="Genomic_DNA"/>
</dbReference>
<dbReference type="InterPro" id="IPR001096">
    <property type="entry name" value="Peptidase_C13"/>
</dbReference>
<dbReference type="InterPro" id="IPR046427">
    <property type="entry name" value="Legumain_prodom_sf"/>
</dbReference>